<proteinExistence type="predicted"/>
<dbReference type="Gene3D" id="2.130.10.10">
    <property type="entry name" value="YVTN repeat-like/Quinoprotein amine dehydrogenase"/>
    <property type="match status" value="1"/>
</dbReference>
<organism evidence="1 2">
    <name type="scientific">Thermococcus celericrescens</name>
    <dbReference type="NCBI Taxonomy" id="227598"/>
    <lineage>
        <taxon>Archaea</taxon>
        <taxon>Methanobacteriati</taxon>
        <taxon>Methanobacteriota</taxon>
        <taxon>Thermococci</taxon>
        <taxon>Thermococcales</taxon>
        <taxon>Thermococcaceae</taxon>
        <taxon>Thermococcus</taxon>
    </lineage>
</organism>
<accession>A0A100XY59</accession>
<comment type="caution">
    <text evidence="1">The sequence shown here is derived from an EMBL/GenBank/DDBJ whole genome shotgun (WGS) entry which is preliminary data.</text>
</comment>
<name>A0A100XY59_9EURY</name>
<evidence type="ECO:0000313" key="2">
    <source>
        <dbReference type="Proteomes" id="UP000053462"/>
    </source>
</evidence>
<dbReference type="Proteomes" id="UP000053462">
    <property type="component" value="Unassembled WGS sequence"/>
</dbReference>
<protein>
    <submittedName>
        <fullName evidence="1">Uncharacterized protein</fullName>
    </submittedName>
</protein>
<gene>
    <name evidence="1" type="ORF">APY94_05235</name>
</gene>
<dbReference type="AlphaFoldDB" id="A0A100XY59"/>
<sequence length="382" mass="42430">MRKLAIVIIIILCSIISAGFYWHHVQQQPFLEAYGVRALSLFPDGRVVVVSKVPGTHEGFLSVYSPNGTQLWNLTFGEDGTYWDSVIHARVSPDGRYLGVMTVKRFMLYREDGTLLWEKRNPLSDELWSAVPQWASIDFSEDSRYVAFGLTDEKSVFQVFSIDGNPILDGTAEGVVRIKVSTGGVYLLTDSLFSVGEIGSKVLYYGFDGSNWSVEIPLGSPRSLDVLETSGGAYLAYADCGRGLSLIKNGTVVWSRDNGTCYWDVAFWDGNIYAGYDRGIAVYSLNGTLLDELGKGLSTPWTFLRGSEDLMALRVDLVTEKEETQVYLIRDGKLNGIWKIQGRYVGDHISHAFADYRSGKLLVGVYGEEGKPGRIYLVQVGK</sequence>
<dbReference type="EMBL" id="LLYW01000018">
    <property type="protein sequence ID" value="KUH33598.1"/>
    <property type="molecule type" value="Genomic_DNA"/>
</dbReference>
<dbReference type="OrthoDB" id="386075at2157"/>
<dbReference type="InterPro" id="IPR015943">
    <property type="entry name" value="WD40/YVTN_repeat-like_dom_sf"/>
</dbReference>
<evidence type="ECO:0000313" key="1">
    <source>
        <dbReference type="EMBL" id="KUH33598.1"/>
    </source>
</evidence>
<dbReference type="RefSeq" id="WP_058938627.1">
    <property type="nucleotide sequence ID" value="NZ_LLYW01000018.1"/>
</dbReference>
<dbReference type="SUPFAM" id="SSF82171">
    <property type="entry name" value="DPP6 N-terminal domain-like"/>
    <property type="match status" value="1"/>
</dbReference>
<keyword evidence="2" id="KW-1185">Reference proteome</keyword>
<reference evidence="1 2" key="1">
    <citation type="submission" date="2015-10" db="EMBL/GenBank/DDBJ databases">
        <title>Draft genome sequence of Thermococcus celericrescens strain DSM 17994.</title>
        <authorList>
            <person name="Hong S.-J."/>
            <person name="Park C.-E."/>
            <person name="Shin J.-H."/>
        </authorList>
    </citation>
    <scope>NUCLEOTIDE SEQUENCE [LARGE SCALE GENOMIC DNA]</scope>
    <source>
        <strain evidence="1 2">DSM 17994</strain>
    </source>
</reference>